<dbReference type="RefSeq" id="WP_377545641.1">
    <property type="nucleotide sequence ID" value="NZ_JBHSBN010000008.1"/>
</dbReference>
<feature type="domain" description="CBS" evidence="3">
    <location>
        <begin position="8"/>
        <end position="64"/>
    </location>
</feature>
<reference evidence="5" key="1">
    <citation type="journal article" date="2019" name="Int. J. Syst. Evol. Microbiol.">
        <title>The Global Catalogue of Microorganisms (GCM) 10K type strain sequencing project: providing services to taxonomists for standard genome sequencing and annotation.</title>
        <authorList>
            <consortium name="The Broad Institute Genomics Platform"/>
            <consortium name="The Broad Institute Genome Sequencing Center for Infectious Disease"/>
            <person name="Wu L."/>
            <person name="Ma J."/>
        </authorList>
    </citation>
    <scope>NUCLEOTIDE SEQUENCE [LARGE SCALE GENOMIC DNA]</scope>
    <source>
        <strain evidence="5">2902at01</strain>
    </source>
</reference>
<dbReference type="InterPro" id="IPR000644">
    <property type="entry name" value="CBS_dom"/>
</dbReference>
<proteinExistence type="predicted"/>
<organism evidence="4 5">
    <name type="scientific">Micromonospora zhanjiangensis</name>
    <dbReference type="NCBI Taxonomy" id="1522057"/>
    <lineage>
        <taxon>Bacteria</taxon>
        <taxon>Bacillati</taxon>
        <taxon>Actinomycetota</taxon>
        <taxon>Actinomycetes</taxon>
        <taxon>Micromonosporales</taxon>
        <taxon>Micromonosporaceae</taxon>
        <taxon>Micromonospora</taxon>
    </lineage>
</organism>
<dbReference type="SMART" id="SM00116">
    <property type="entry name" value="CBS"/>
    <property type="match status" value="2"/>
</dbReference>
<dbReference type="Gene3D" id="3.10.580.10">
    <property type="entry name" value="CBS-domain"/>
    <property type="match status" value="1"/>
</dbReference>
<dbReference type="SUPFAM" id="SSF54631">
    <property type="entry name" value="CBS-domain pair"/>
    <property type="match status" value="1"/>
</dbReference>
<dbReference type="InterPro" id="IPR051257">
    <property type="entry name" value="Diverse_CBS-Domain"/>
</dbReference>
<dbReference type="PANTHER" id="PTHR43080">
    <property type="entry name" value="CBS DOMAIN-CONTAINING PROTEIN CBSX3, MITOCHONDRIAL"/>
    <property type="match status" value="1"/>
</dbReference>
<protein>
    <submittedName>
        <fullName evidence="4">CBS domain-containing protein</fullName>
    </submittedName>
</protein>
<evidence type="ECO:0000259" key="3">
    <source>
        <dbReference type="PROSITE" id="PS51371"/>
    </source>
</evidence>
<dbReference type="Proteomes" id="UP001595868">
    <property type="component" value="Unassembled WGS sequence"/>
</dbReference>
<evidence type="ECO:0000256" key="2">
    <source>
        <dbReference type="PROSITE-ProRule" id="PRU00703"/>
    </source>
</evidence>
<evidence type="ECO:0000313" key="5">
    <source>
        <dbReference type="Proteomes" id="UP001595868"/>
    </source>
</evidence>
<dbReference type="PANTHER" id="PTHR43080:SF2">
    <property type="entry name" value="CBS DOMAIN-CONTAINING PROTEIN"/>
    <property type="match status" value="1"/>
</dbReference>
<feature type="domain" description="CBS" evidence="3">
    <location>
        <begin position="73"/>
        <end position="131"/>
    </location>
</feature>
<comment type="caution">
    <text evidence="4">The sequence shown here is derived from an EMBL/GenBank/DDBJ whole genome shotgun (WGS) entry which is preliminary data.</text>
</comment>
<sequence length="138" mass="14837">MTTVGEFMTTRLVTMDGEDTLCAAAQEMRDRAIGDVIVTDGDDVIGIATDRDITVRGIAEGLDPNTTKLNQIISQDIVTVTQYDDAVAAADLMRTYGVRRLPVIDEGRLIGLVSLGDLAVEREPQSVLADISADEPNN</sequence>
<dbReference type="EMBL" id="JBHSBN010000008">
    <property type="protein sequence ID" value="MFC4107094.1"/>
    <property type="molecule type" value="Genomic_DNA"/>
</dbReference>
<name>A0ABV8KLU9_9ACTN</name>
<dbReference type="PROSITE" id="PS51371">
    <property type="entry name" value="CBS"/>
    <property type="match status" value="2"/>
</dbReference>
<evidence type="ECO:0000256" key="1">
    <source>
        <dbReference type="ARBA" id="ARBA00023122"/>
    </source>
</evidence>
<dbReference type="InterPro" id="IPR046342">
    <property type="entry name" value="CBS_dom_sf"/>
</dbReference>
<keyword evidence="5" id="KW-1185">Reference proteome</keyword>
<dbReference type="CDD" id="cd04622">
    <property type="entry name" value="CBS_pair_HRP1_like"/>
    <property type="match status" value="1"/>
</dbReference>
<dbReference type="Pfam" id="PF00571">
    <property type="entry name" value="CBS"/>
    <property type="match status" value="2"/>
</dbReference>
<evidence type="ECO:0000313" key="4">
    <source>
        <dbReference type="EMBL" id="MFC4107094.1"/>
    </source>
</evidence>
<keyword evidence="1 2" id="KW-0129">CBS domain</keyword>
<gene>
    <name evidence="4" type="ORF">ACFOX0_14305</name>
</gene>
<accession>A0ABV8KLU9</accession>